<dbReference type="EMBL" id="LNJQ01000001">
    <property type="protein sequence ID" value="KWZ43353.1"/>
    <property type="molecule type" value="Genomic_DNA"/>
</dbReference>
<organism evidence="2 3">
    <name type="scientific">Burkholderia savannae</name>
    <dbReference type="NCBI Taxonomy" id="1637837"/>
    <lineage>
        <taxon>Bacteria</taxon>
        <taxon>Pseudomonadati</taxon>
        <taxon>Pseudomonadota</taxon>
        <taxon>Betaproteobacteria</taxon>
        <taxon>Burkholderiales</taxon>
        <taxon>Burkholderiaceae</taxon>
        <taxon>Burkholderia</taxon>
        <taxon>pseudomallei group</taxon>
    </lineage>
</organism>
<proteinExistence type="predicted"/>
<evidence type="ECO:0000256" key="1">
    <source>
        <dbReference type="SAM" id="MobiDB-lite"/>
    </source>
</evidence>
<evidence type="ECO:0000313" key="3">
    <source>
        <dbReference type="Proteomes" id="UP000070255"/>
    </source>
</evidence>
<feature type="compositionally biased region" description="Polar residues" evidence="1">
    <location>
        <begin position="102"/>
        <end position="129"/>
    </location>
</feature>
<dbReference type="RefSeq" id="WP_038751379.1">
    <property type="nucleotide sequence ID" value="NZ_LNJQ01000001.1"/>
</dbReference>
<feature type="region of interest" description="Disordered" evidence="1">
    <location>
        <begin position="92"/>
        <end position="129"/>
    </location>
</feature>
<protein>
    <submittedName>
        <fullName evidence="2">Type VI secretion protein</fullName>
    </submittedName>
</protein>
<comment type="caution">
    <text evidence="2">The sequence shown here is derived from an EMBL/GenBank/DDBJ whole genome shotgun (WGS) entry which is preliminary data.</text>
</comment>
<name>A0ABR5TEG9_9BURK</name>
<dbReference type="Proteomes" id="UP000070255">
    <property type="component" value="Unassembled WGS sequence"/>
</dbReference>
<keyword evidence="3" id="KW-1185">Reference proteome</keyword>
<sequence>MVMVNSSAGGENMATSVNLTPPAGAPAPYPNRASRASAIPNVTNIFVGGGPVHNVATIIPMSSGDSAGAMGGAASGTVSSVSRNARGASKTLIAGMPATRMTDPTQQNSGNTIGAGSSPSQTIVLNLSG</sequence>
<accession>A0ABR5TEG9</accession>
<evidence type="ECO:0000313" key="2">
    <source>
        <dbReference type="EMBL" id="KWZ43353.1"/>
    </source>
</evidence>
<gene>
    <name evidence="2" type="ORF">WS72_11105</name>
</gene>
<dbReference type="Pfam" id="PF13665">
    <property type="entry name" value="Tox-PAAR-like"/>
    <property type="match status" value="1"/>
</dbReference>
<reference evidence="2 3" key="1">
    <citation type="submission" date="2015-11" db="EMBL/GenBank/DDBJ databases">
        <authorList>
            <person name="Sahl J."/>
            <person name="Wagner D."/>
            <person name="Keim P."/>
        </authorList>
    </citation>
    <scope>NUCLEOTIDE SEQUENCE [LARGE SCALE GENOMIC DNA]</scope>
    <source>
        <strain evidence="2 3">BDU18</strain>
    </source>
</reference>